<dbReference type="Gene3D" id="4.10.220.110">
    <property type="match status" value="1"/>
</dbReference>
<dbReference type="Proteomes" id="UP000427769">
    <property type="component" value="Chromosome"/>
</dbReference>
<dbReference type="Gene3D" id="2.40.50.230">
    <property type="entry name" value="Gp5 N-terminal domain"/>
    <property type="match status" value="1"/>
</dbReference>
<dbReference type="Pfam" id="PF22178">
    <property type="entry name" value="Gp5_trimer_C"/>
    <property type="match status" value="1"/>
</dbReference>
<dbReference type="InterPro" id="IPR050708">
    <property type="entry name" value="T6SS_VgrG/RHS"/>
</dbReference>
<keyword evidence="3" id="KW-0964">Secreted</keyword>
<accession>A0A5K7Z1D9</accession>
<evidence type="ECO:0000259" key="5">
    <source>
        <dbReference type="Pfam" id="PF22178"/>
    </source>
</evidence>
<dbReference type="GO" id="GO:0005576">
    <property type="term" value="C:extracellular region"/>
    <property type="evidence" value="ECO:0007669"/>
    <property type="project" value="UniProtKB-SubCell"/>
</dbReference>
<dbReference type="NCBIfam" id="TIGR01646">
    <property type="entry name" value="vgr_GE"/>
    <property type="match status" value="1"/>
</dbReference>
<organism evidence="6 7">
    <name type="scientific">Desulfosarcina widdelii</name>
    <dbReference type="NCBI Taxonomy" id="947919"/>
    <lineage>
        <taxon>Bacteria</taxon>
        <taxon>Pseudomonadati</taxon>
        <taxon>Thermodesulfobacteriota</taxon>
        <taxon>Desulfobacteria</taxon>
        <taxon>Desulfobacterales</taxon>
        <taxon>Desulfosarcinaceae</taxon>
        <taxon>Desulfosarcina</taxon>
    </lineage>
</organism>
<dbReference type="InterPro" id="IPR037026">
    <property type="entry name" value="Vgr_OB-fold_dom_sf"/>
</dbReference>
<dbReference type="OrthoDB" id="5482463at2"/>
<dbReference type="PANTHER" id="PTHR32305:SF15">
    <property type="entry name" value="PROTEIN RHSA-RELATED"/>
    <property type="match status" value="1"/>
</dbReference>
<evidence type="ECO:0000313" key="6">
    <source>
        <dbReference type="EMBL" id="BBO73301.1"/>
    </source>
</evidence>
<comment type="subcellular location">
    <subcellularLocation>
        <location evidence="1">Secreted</location>
    </subcellularLocation>
</comment>
<dbReference type="Pfam" id="PF04717">
    <property type="entry name" value="Phage_base_V"/>
    <property type="match status" value="1"/>
</dbReference>
<dbReference type="KEGG" id="dwd:DSCW_07180"/>
<evidence type="ECO:0000313" key="7">
    <source>
        <dbReference type="Proteomes" id="UP000427769"/>
    </source>
</evidence>
<dbReference type="PANTHER" id="PTHR32305">
    <property type="match status" value="1"/>
</dbReference>
<dbReference type="InterPro" id="IPR006531">
    <property type="entry name" value="Gp5/Vgr_OB"/>
</dbReference>
<dbReference type="InterPro" id="IPR006533">
    <property type="entry name" value="T6SS_Vgr_RhsGE"/>
</dbReference>
<reference evidence="6 7" key="1">
    <citation type="submission" date="2019-11" db="EMBL/GenBank/DDBJ databases">
        <title>Comparative genomics of hydrocarbon-degrading Desulfosarcina strains.</title>
        <authorList>
            <person name="Watanabe M."/>
            <person name="Kojima H."/>
            <person name="Fukui M."/>
        </authorList>
    </citation>
    <scope>NUCLEOTIDE SEQUENCE [LARGE SCALE GENOMIC DNA]</scope>
    <source>
        <strain evidence="6 7">PP31</strain>
    </source>
</reference>
<proteinExistence type="inferred from homology"/>
<evidence type="ECO:0000256" key="1">
    <source>
        <dbReference type="ARBA" id="ARBA00004613"/>
    </source>
</evidence>
<dbReference type="SUPFAM" id="SSF69255">
    <property type="entry name" value="gp5 N-terminal domain-like"/>
    <property type="match status" value="1"/>
</dbReference>
<dbReference type="AlphaFoldDB" id="A0A5K7Z1D9"/>
<sequence length="744" mass="81721">MAHTEKSIIGIQTPLGEDELILTGFSGNEGISSLYEFNLEMVSENNSIVFEDIIGKPVAVTVNLTSGGKRYFHGVVAFFSQGEGLPNPDGPLHLTTYSAKMVPWLWLLTKTVNSRIFQQKSVPDIIETIFKEKGLVDFEMRLQNTYSPRTYCVQYQETDFHFVSRLLEEEGISYFFDHMEDKHKLILSDNRAEHKPCENQDTVRYHSSSDGYAEEDTISKFHMSKEITFGKYAAKDFNFEISNNDLQSEVKGKETLGPGDRELYRYPGGYDSSKRGEDLANLRMEVEEARVTRVEGSGNCRDFVSGHTFNLEEYYRSDMNKEYLLLTVSHEAKEPIGYAAGKTGVDAPSYNNAFTCLPSEVPYRPPLDTSKPVIYGSQTAIVVGPEGDEIYTDEHGRVKVQFHWDREGKMNEDSSCWVRVSQAWAGTRWGAMFIPRINQEVIVQFIEGDPDRPIITGRVYHGQNPPPYTLPDEKTKSTIMSNSTPGGGGSNEIRFEDSAGDEEIFVHAQMNMNSVVEANKTLEVGADRTTHVAGNFEETIDGNETRTVGGSVEETINGSETRKISGSVDETISGGETRTISGGLDETISGGETRTVNGNQTKTITGSKTETVVGGITVNTPATYEVTATGGLTMTAPAGVTVNAPGGYTLVAPGGNNTVDSWFQSIGGKNEDFFSIVNQATGMKNEMVGMANCFTNAKIDLAGFVFDRAAVKNDEGPVNIKQIATQMATGTATVLDFALTMIGL</sequence>
<feature type="domain" description="Gp5/Type VI secretion system Vgr protein OB-fold" evidence="4">
    <location>
        <begin position="392"/>
        <end position="460"/>
    </location>
</feature>
<evidence type="ECO:0000259" key="4">
    <source>
        <dbReference type="Pfam" id="PF04717"/>
    </source>
</evidence>
<keyword evidence="7" id="KW-1185">Reference proteome</keyword>
<name>A0A5K7Z1D9_9BACT</name>
<dbReference type="SUPFAM" id="SSF69349">
    <property type="entry name" value="Phage fibre proteins"/>
    <property type="match status" value="1"/>
</dbReference>
<evidence type="ECO:0000256" key="2">
    <source>
        <dbReference type="ARBA" id="ARBA00005558"/>
    </source>
</evidence>
<dbReference type="EMBL" id="AP021875">
    <property type="protein sequence ID" value="BBO73301.1"/>
    <property type="molecule type" value="Genomic_DNA"/>
</dbReference>
<evidence type="ECO:0000256" key="3">
    <source>
        <dbReference type="ARBA" id="ARBA00022525"/>
    </source>
</evidence>
<dbReference type="InterPro" id="IPR017847">
    <property type="entry name" value="T6SS_RhsGE_Vgr_subset"/>
</dbReference>
<dbReference type="NCBIfam" id="TIGR03361">
    <property type="entry name" value="VI_Rhs_Vgr"/>
    <property type="match status" value="1"/>
</dbReference>
<dbReference type="InterPro" id="IPR054030">
    <property type="entry name" value="Gp5_Vgr_C"/>
</dbReference>
<dbReference type="RefSeq" id="WP_155302420.1">
    <property type="nucleotide sequence ID" value="NZ_AP021875.1"/>
</dbReference>
<protein>
    <submittedName>
        <fullName evidence="6">Uncharacterized protein</fullName>
    </submittedName>
</protein>
<gene>
    <name evidence="6" type="ORF">DSCW_07180</name>
</gene>
<feature type="domain" description="Gp5/Type VI secretion system Vgr C-terminal trimerisation" evidence="5">
    <location>
        <begin position="477"/>
        <end position="581"/>
    </location>
</feature>
<dbReference type="Pfam" id="PF05954">
    <property type="entry name" value="Phage_GPD"/>
    <property type="match status" value="1"/>
</dbReference>
<dbReference type="SUPFAM" id="SSF69279">
    <property type="entry name" value="Phage tail proteins"/>
    <property type="match status" value="2"/>
</dbReference>
<dbReference type="Gene3D" id="2.30.110.50">
    <property type="match status" value="1"/>
</dbReference>
<dbReference type="Gene3D" id="3.55.50.10">
    <property type="entry name" value="Baseplate protein-like domains"/>
    <property type="match status" value="1"/>
</dbReference>
<comment type="similarity">
    <text evidence="2">Belongs to the VgrG protein family.</text>
</comment>